<evidence type="ECO:0000313" key="2">
    <source>
        <dbReference type="EMBL" id="MFC6868375.1"/>
    </source>
</evidence>
<accession>A0ABW2BZ74</accession>
<dbReference type="InterPro" id="IPR001695">
    <property type="entry name" value="Lysyl_oxidase"/>
</dbReference>
<comment type="caution">
    <text evidence="2">The sequence shown here is derived from an EMBL/GenBank/DDBJ whole genome shotgun (WGS) entry which is preliminary data.</text>
</comment>
<sequence length="492" mass="54666">MSRKRGVGRWGAVALVVGMLGVLLVAPAQAAPTPPSLRLIQTQTEQTVNRRSAGAWIRVDPRVWATPVNGTFDVRVARADYDEKYRITQVIAAGRNEVAQERALPGDIVARDGLARFVRVTVRNADGDLVKRTPLRTFCPNSYEPQRAAPEGPDNPRFPYGCWLHHFAFSHVWGIDEGWATRVLDYGGVRFRGPDGRYRVTVSIARRYVDLFQIAPKDARASVAVTVRTRSGSSEGMAVSHVGQSTAAGEGQLPKHPRVRTVKRAPSRNLPDLASLPAWGIRAAHVRGRDLLRFAANVWVGGTSRLDVEGFRRQGEDVMDAYQYFYRGDEVVARARVGTMHFHRKRGHNHWHFTDFARYRLLDDSRTAAVRSHKQSFCIVPTDSIALALPDAEWRPGYDTACGWEDAMWVRQVLPIGWGDTYYQGVAGQAFNITNVPNGTYYVEVTANPGGRLFETDTSNNVTLRKVVLKGRSGARTVCVPPYTADPSRSGC</sequence>
<keyword evidence="1" id="KW-0732">Signal</keyword>
<feature type="signal peptide" evidence="1">
    <location>
        <begin position="1"/>
        <end position="30"/>
    </location>
</feature>
<feature type="chain" id="PRO_5046046621" evidence="1">
    <location>
        <begin position="31"/>
        <end position="492"/>
    </location>
</feature>
<evidence type="ECO:0000313" key="3">
    <source>
        <dbReference type="Proteomes" id="UP001596337"/>
    </source>
</evidence>
<dbReference type="RefSeq" id="WP_345398508.1">
    <property type="nucleotide sequence ID" value="NZ_BAABLA010000028.1"/>
</dbReference>
<dbReference type="Proteomes" id="UP001596337">
    <property type="component" value="Unassembled WGS sequence"/>
</dbReference>
<name>A0ABW2BZ74_9PSEU</name>
<dbReference type="Pfam" id="PF01186">
    <property type="entry name" value="Lysyl_oxidase"/>
    <property type="match status" value="1"/>
</dbReference>
<proteinExistence type="predicted"/>
<organism evidence="2 3">
    <name type="scientific">Haloechinothrix salitolerans</name>
    <dbReference type="NCBI Taxonomy" id="926830"/>
    <lineage>
        <taxon>Bacteria</taxon>
        <taxon>Bacillati</taxon>
        <taxon>Actinomycetota</taxon>
        <taxon>Actinomycetes</taxon>
        <taxon>Pseudonocardiales</taxon>
        <taxon>Pseudonocardiaceae</taxon>
        <taxon>Haloechinothrix</taxon>
    </lineage>
</organism>
<gene>
    <name evidence="2" type="ORF">ACFQGD_14620</name>
</gene>
<evidence type="ECO:0000256" key="1">
    <source>
        <dbReference type="SAM" id="SignalP"/>
    </source>
</evidence>
<protein>
    <submittedName>
        <fullName evidence="2">Lysyl oxidase family protein</fullName>
    </submittedName>
</protein>
<reference evidence="3" key="1">
    <citation type="journal article" date="2019" name="Int. J. Syst. Evol. Microbiol.">
        <title>The Global Catalogue of Microorganisms (GCM) 10K type strain sequencing project: providing services to taxonomists for standard genome sequencing and annotation.</title>
        <authorList>
            <consortium name="The Broad Institute Genomics Platform"/>
            <consortium name="The Broad Institute Genome Sequencing Center for Infectious Disease"/>
            <person name="Wu L."/>
            <person name="Ma J."/>
        </authorList>
    </citation>
    <scope>NUCLEOTIDE SEQUENCE [LARGE SCALE GENOMIC DNA]</scope>
    <source>
        <strain evidence="3">KCTC 32255</strain>
    </source>
</reference>
<dbReference type="EMBL" id="JBHSXX010000001">
    <property type="protein sequence ID" value="MFC6868375.1"/>
    <property type="molecule type" value="Genomic_DNA"/>
</dbReference>
<keyword evidence="3" id="KW-1185">Reference proteome</keyword>